<sequence>MHLGSPNLRHLLSPTLSIPANTSNSWLWRILKFLQLSDKQYESIMIHTIWR</sequence>
<name>A0A2T8IHT3_9POAL</name>
<gene>
    <name evidence="1" type="ORF">PAHAL_6G274300</name>
</gene>
<dbReference type="Gramene" id="PVH37229">
    <property type="protein sequence ID" value="PVH37229"/>
    <property type="gene ID" value="PAHAL_6G274300"/>
</dbReference>
<evidence type="ECO:0000313" key="1">
    <source>
        <dbReference type="EMBL" id="PVH37229.1"/>
    </source>
</evidence>
<dbReference type="Proteomes" id="UP000243499">
    <property type="component" value="Chromosome 6"/>
</dbReference>
<reference evidence="1" key="1">
    <citation type="submission" date="2018-04" db="EMBL/GenBank/DDBJ databases">
        <title>WGS assembly of Panicum hallii.</title>
        <authorList>
            <person name="Lovell J."/>
            <person name="Jenkins J."/>
            <person name="Lowry D."/>
            <person name="Mamidi S."/>
            <person name="Sreedasyam A."/>
            <person name="Weng X."/>
            <person name="Barry K."/>
            <person name="Bonette J."/>
            <person name="Campitelli B."/>
            <person name="Daum C."/>
            <person name="Gordon S."/>
            <person name="Gould B."/>
            <person name="Lipzen A."/>
            <person name="Macqueen A."/>
            <person name="Palacio-Mejia J."/>
            <person name="Plott C."/>
            <person name="Shakirov E."/>
            <person name="Shu S."/>
            <person name="Yoshinaga Y."/>
            <person name="Zane M."/>
            <person name="Rokhsar D."/>
            <person name="Grimwood J."/>
            <person name="Schmutz J."/>
            <person name="Juenger T."/>
        </authorList>
    </citation>
    <scope>NUCLEOTIDE SEQUENCE [LARGE SCALE GENOMIC DNA]</scope>
    <source>
        <strain evidence="1">FIL2</strain>
    </source>
</reference>
<protein>
    <submittedName>
        <fullName evidence="1">Uncharacterized protein</fullName>
    </submittedName>
</protein>
<organism evidence="1">
    <name type="scientific">Panicum hallii</name>
    <dbReference type="NCBI Taxonomy" id="206008"/>
    <lineage>
        <taxon>Eukaryota</taxon>
        <taxon>Viridiplantae</taxon>
        <taxon>Streptophyta</taxon>
        <taxon>Embryophyta</taxon>
        <taxon>Tracheophyta</taxon>
        <taxon>Spermatophyta</taxon>
        <taxon>Magnoliopsida</taxon>
        <taxon>Liliopsida</taxon>
        <taxon>Poales</taxon>
        <taxon>Poaceae</taxon>
        <taxon>PACMAD clade</taxon>
        <taxon>Panicoideae</taxon>
        <taxon>Panicodae</taxon>
        <taxon>Paniceae</taxon>
        <taxon>Panicinae</taxon>
        <taxon>Panicum</taxon>
        <taxon>Panicum sect. Panicum</taxon>
    </lineage>
</organism>
<dbReference type="AlphaFoldDB" id="A0A2T8IHT3"/>
<dbReference type="EMBL" id="CM008051">
    <property type="protein sequence ID" value="PVH37229.1"/>
    <property type="molecule type" value="Genomic_DNA"/>
</dbReference>
<proteinExistence type="predicted"/>
<accession>A0A2T8IHT3</accession>